<feature type="compositionally biased region" description="Acidic residues" evidence="1">
    <location>
        <begin position="39"/>
        <end position="68"/>
    </location>
</feature>
<dbReference type="AlphaFoldDB" id="A0A1A8MZP0"/>
<evidence type="ECO:0000256" key="1">
    <source>
        <dbReference type="SAM" id="MobiDB-lite"/>
    </source>
</evidence>
<dbReference type="EMBL" id="HAEF01020810">
    <property type="protein sequence ID" value="SBR61969.1"/>
    <property type="molecule type" value="Transcribed_RNA"/>
</dbReference>
<keyword evidence="2" id="KW-0813">Transport</keyword>
<protein>
    <submittedName>
        <fullName evidence="2">Potassium channel tetramerisation domain containing 15b</fullName>
    </submittedName>
</protein>
<feature type="region of interest" description="Disordered" evidence="1">
    <location>
        <begin position="15"/>
        <end position="84"/>
    </location>
</feature>
<feature type="compositionally biased region" description="Basic and acidic residues" evidence="1">
    <location>
        <begin position="28"/>
        <end position="38"/>
    </location>
</feature>
<keyword evidence="2" id="KW-0407">Ion channel</keyword>
<reference evidence="2" key="2">
    <citation type="submission" date="2016-06" db="EMBL/GenBank/DDBJ databases">
        <title>The genome of a short-lived fish provides insights into sex chromosome evolution and the genetic control of aging.</title>
        <authorList>
            <person name="Reichwald K."/>
            <person name="Felder M."/>
            <person name="Petzold A."/>
            <person name="Koch P."/>
            <person name="Groth M."/>
            <person name="Platzer M."/>
        </authorList>
    </citation>
    <scope>NUCLEOTIDE SEQUENCE</scope>
    <source>
        <tissue evidence="2">Brain</tissue>
    </source>
</reference>
<accession>A0A1A8MZP0</accession>
<gene>
    <name evidence="2" type="primary">KCTD15B</name>
</gene>
<evidence type="ECO:0000313" key="2">
    <source>
        <dbReference type="EMBL" id="SBR61969.1"/>
    </source>
</evidence>
<reference evidence="2" key="1">
    <citation type="submission" date="2016-05" db="EMBL/GenBank/DDBJ databases">
        <authorList>
            <person name="Lavstsen T."/>
            <person name="Jespersen J.S."/>
        </authorList>
    </citation>
    <scope>NUCLEOTIDE SEQUENCE</scope>
    <source>
        <tissue evidence="2">Brain</tissue>
    </source>
</reference>
<organism evidence="2">
    <name type="scientific">Nothobranchius pienaari</name>
    <dbReference type="NCBI Taxonomy" id="704102"/>
    <lineage>
        <taxon>Eukaryota</taxon>
        <taxon>Metazoa</taxon>
        <taxon>Chordata</taxon>
        <taxon>Craniata</taxon>
        <taxon>Vertebrata</taxon>
        <taxon>Euteleostomi</taxon>
        <taxon>Actinopterygii</taxon>
        <taxon>Neopterygii</taxon>
        <taxon>Teleostei</taxon>
        <taxon>Neoteleostei</taxon>
        <taxon>Acanthomorphata</taxon>
        <taxon>Ovalentaria</taxon>
        <taxon>Atherinomorphae</taxon>
        <taxon>Cyprinodontiformes</taxon>
        <taxon>Nothobranchiidae</taxon>
        <taxon>Nothobranchius</taxon>
    </lineage>
</organism>
<dbReference type="GO" id="GO:0034220">
    <property type="term" value="P:monoatomic ion transmembrane transport"/>
    <property type="evidence" value="ECO:0007669"/>
    <property type="project" value="UniProtKB-KW"/>
</dbReference>
<keyword evidence="2" id="KW-0406">Ion transport</keyword>
<feature type="non-terminal residue" evidence="2">
    <location>
        <position position="84"/>
    </location>
</feature>
<proteinExistence type="predicted"/>
<sequence length="84" mass="9652">MRSDMAHARCRIERFTDRNMAKMSVSKNTDRDPERVKEEEEEDDEYQEVQISEEGEDEGTTRDEEDPESGSAPGGTQAVLMRNL</sequence>
<name>A0A1A8MZP0_9TELE</name>